<organism evidence="1 2">
    <name type="scientific">Bauhinia variegata</name>
    <name type="common">Purple orchid tree</name>
    <name type="synonym">Phanera variegata</name>
    <dbReference type="NCBI Taxonomy" id="167791"/>
    <lineage>
        <taxon>Eukaryota</taxon>
        <taxon>Viridiplantae</taxon>
        <taxon>Streptophyta</taxon>
        <taxon>Embryophyta</taxon>
        <taxon>Tracheophyta</taxon>
        <taxon>Spermatophyta</taxon>
        <taxon>Magnoliopsida</taxon>
        <taxon>eudicotyledons</taxon>
        <taxon>Gunneridae</taxon>
        <taxon>Pentapetalae</taxon>
        <taxon>rosids</taxon>
        <taxon>fabids</taxon>
        <taxon>Fabales</taxon>
        <taxon>Fabaceae</taxon>
        <taxon>Cercidoideae</taxon>
        <taxon>Cercideae</taxon>
        <taxon>Bauhiniinae</taxon>
        <taxon>Bauhinia</taxon>
    </lineage>
</organism>
<dbReference type="Proteomes" id="UP000828941">
    <property type="component" value="Chromosome 1"/>
</dbReference>
<keyword evidence="2" id="KW-1185">Reference proteome</keyword>
<accession>A0ACB9Q9A0</accession>
<gene>
    <name evidence="1" type="ORF">L6164_001174</name>
</gene>
<evidence type="ECO:0000313" key="2">
    <source>
        <dbReference type="Proteomes" id="UP000828941"/>
    </source>
</evidence>
<name>A0ACB9Q9A0_BAUVA</name>
<sequence length="318" mass="35286">MVLNLSNMGLKGYMAPELGNLSYLAELDLSNNNFHGKIPNELRGLHRLKLLNLSYNGFSGDIPPWIGDLSELQHLGLQSNSFGGSVPIEVGQLHQLKTLNIAINELSGRIPVEVFNISSLEVLILAGNWFSGEISKAIGDLPKLKVVDLRLNQLSGMIPREIGNLTNLRELYISQNSMEEEGQSKTHTNTLATLGYIAPEYGSKGIISTRGDVYSYGILMLEMFTRKKPTDDMFTTELNLKGWVTNLMPHATEIVDSNLLQEEGQQIDDIITYSSTILELALNCCADLPEARINMIDVVASLNKIKMAFMQKTRARTM</sequence>
<proteinExistence type="predicted"/>
<protein>
    <submittedName>
        <fullName evidence="1">Uncharacterized protein</fullName>
    </submittedName>
</protein>
<dbReference type="EMBL" id="CM039426">
    <property type="protein sequence ID" value="KAI4357210.1"/>
    <property type="molecule type" value="Genomic_DNA"/>
</dbReference>
<comment type="caution">
    <text evidence="1">The sequence shown here is derived from an EMBL/GenBank/DDBJ whole genome shotgun (WGS) entry which is preliminary data.</text>
</comment>
<evidence type="ECO:0000313" key="1">
    <source>
        <dbReference type="EMBL" id="KAI4357210.1"/>
    </source>
</evidence>
<reference evidence="1 2" key="1">
    <citation type="journal article" date="2022" name="DNA Res.">
        <title>Chromosomal-level genome assembly of the orchid tree Bauhinia variegata (Leguminosae; Cercidoideae) supports the allotetraploid origin hypothesis of Bauhinia.</title>
        <authorList>
            <person name="Zhong Y."/>
            <person name="Chen Y."/>
            <person name="Zheng D."/>
            <person name="Pang J."/>
            <person name="Liu Y."/>
            <person name="Luo S."/>
            <person name="Meng S."/>
            <person name="Qian L."/>
            <person name="Wei D."/>
            <person name="Dai S."/>
            <person name="Zhou R."/>
        </authorList>
    </citation>
    <scope>NUCLEOTIDE SEQUENCE [LARGE SCALE GENOMIC DNA]</scope>
    <source>
        <strain evidence="1">BV-YZ2020</strain>
    </source>
</reference>